<accession>A0ABS5TC12</accession>
<evidence type="ECO:0000256" key="2">
    <source>
        <dbReference type="SAM" id="SignalP"/>
    </source>
</evidence>
<dbReference type="Proteomes" id="UP001197247">
    <property type="component" value="Unassembled WGS sequence"/>
</dbReference>
<dbReference type="SUPFAM" id="SSF53474">
    <property type="entry name" value="alpha/beta-Hydrolases"/>
    <property type="match status" value="1"/>
</dbReference>
<protein>
    <submittedName>
        <fullName evidence="4">Alpha/beta hydrolase</fullName>
    </submittedName>
</protein>
<feature type="chain" id="PRO_5045678546" evidence="2">
    <location>
        <begin position="26"/>
        <end position="340"/>
    </location>
</feature>
<dbReference type="Gene3D" id="3.40.50.1820">
    <property type="entry name" value="alpha/beta hydrolase"/>
    <property type="match status" value="1"/>
</dbReference>
<dbReference type="RefSeq" id="WP_214154912.1">
    <property type="nucleotide sequence ID" value="NZ_JAHBAY010000002.1"/>
</dbReference>
<dbReference type="EMBL" id="JAHBAY010000002">
    <property type="protein sequence ID" value="MBT0768619.1"/>
    <property type="molecule type" value="Genomic_DNA"/>
</dbReference>
<feature type="domain" description="AB hydrolase-1" evidence="3">
    <location>
        <begin position="76"/>
        <end position="320"/>
    </location>
</feature>
<dbReference type="PRINTS" id="PR00412">
    <property type="entry name" value="EPOXHYDRLASE"/>
</dbReference>
<gene>
    <name evidence="4" type="ORF">KIH74_06755</name>
</gene>
<keyword evidence="2" id="KW-0732">Signal</keyword>
<comment type="caution">
    <text evidence="4">The sequence shown here is derived from an EMBL/GenBank/DDBJ whole genome shotgun (WGS) entry which is preliminary data.</text>
</comment>
<keyword evidence="5" id="KW-1185">Reference proteome</keyword>
<evidence type="ECO:0000313" key="5">
    <source>
        <dbReference type="Proteomes" id="UP001197247"/>
    </source>
</evidence>
<sequence length="340" mass="36430">MFSRSSRGITRGAVAVGLVLGGAFAATDRPATSQAAGQVLGQVAPAATPQPPAGFTAHDAQVNGIRMHYVTGGQGPTLVLLHGYPQTSREWFGVMPELAKHYTVIAPDLRGAGGSSAPEGGYDKVTMAADVHALLVKLGRGDDIDLVGHDIGTMVAYAYAATYRTSVKHLALTEAPIPDDTVYTYPSLTEDGPGFWNFGFFSLENGLPENTIDGHEETWVAGFMDWLTVNKEAVTRQDTDAYAAALHDDAHLRASFEWFRAFPADNQDVERLGRRKLTVPVLAVGAESSLGEAVAEQARHYAKHVKKAVIEDSGHWIWEEQPAAATSLLLDFLDGDSPTS</sequence>
<evidence type="ECO:0000259" key="3">
    <source>
        <dbReference type="Pfam" id="PF00561"/>
    </source>
</evidence>
<proteinExistence type="predicted"/>
<evidence type="ECO:0000256" key="1">
    <source>
        <dbReference type="ARBA" id="ARBA00022801"/>
    </source>
</evidence>
<feature type="signal peptide" evidence="2">
    <location>
        <begin position="1"/>
        <end position="25"/>
    </location>
</feature>
<evidence type="ECO:0000313" key="4">
    <source>
        <dbReference type="EMBL" id="MBT0768619.1"/>
    </source>
</evidence>
<organism evidence="4 5">
    <name type="scientific">Kineosporia corallincola</name>
    <dbReference type="NCBI Taxonomy" id="2835133"/>
    <lineage>
        <taxon>Bacteria</taxon>
        <taxon>Bacillati</taxon>
        <taxon>Actinomycetota</taxon>
        <taxon>Actinomycetes</taxon>
        <taxon>Kineosporiales</taxon>
        <taxon>Kineosporiaceae</taxon>
        <taxon>Kineosporia</taxon>
    </lineage>
</organism>
<keyword evidence="1 4" id="KW-0378">Hydrolase</keyword>
<name>A0ABS5TC12_9ACTN</name>
<dbReference type="InterPro" id="IPR000639">
    <property type="entry name" value="Epox_hydrolase-like"/>
</dbReference>
<dbReference type="PANTHER" id="PTHR43329">
    <property type="entry name" value="EPOXIDE HYDROLASE"/>
    <property type="match status" value="1"/>
</dbReference>
<dbReference type="InterPro" id="IPR029058">
    <property type="entry name" value="AB_hydrolase_fold"/>
</dbReference>
<reference evidence="4 5" key="1">
    <citation type="submission" date="2021-05" db="EMBL/GenBank/DDBJ databases">
        <title>Kineosporia and Streptomyces sp. nov. two new marine actinobacteria isolated from Coral.</title>
        <authorList>
            <person name="Buangrab K."/>
            <person name="Sutthacheep M."/>
            <person name="Yeemin T."/>
            <person name="Harunari E."/>
            <person name="Igarashi Y."/>
            <person name="Kanchanasin P."/>
            <person name="Tanasupawat S."/>
            <person name="Phongsopitanun W."/>
        </authorList>
    </citation>
    <scope>NUCLEOTIDE SEQUENCE [LARGE SCALE GENOMIC DNA]</scope>
    <source>
        <strain evidence="4 5">J2-2</strain>
    </source>
</reference>
<dbReference type="GO" id="GO:0016787">
    <property type="term" value="F:hydrolase activity"/>
    <property type="evidence" value="ECO:0007669"/>
    <property type="project" value="UniProtKB-KW"/>
</dbReference>
<dbReference type="Pfam" id="PF00561">
    <property type="entry name" value="Abhydrolase_1"/>
    <property type="match status" value="1"/>
</dbReference>
<dbReference type="InterPro" id="IPR000073">
    <property type="entry name" value="AB_hydrolase_1"/>
</dbReference>